<reference evidence="1 2" key="1">
    <citation type="journal article" date="2008" name="Proc. Natl. Acad. Sci. U.S.A.">
        <title>The genome of Clostridium kluyveri, a strict anaerobe with unique metabolic features.</title>
        <authorList>
            <person name="Seedorf H."/>
            <person name="Fricke W.F."/>
            <person name="Veith B."/>
            <person name="Brueggemann H."/>
            <person name="Liesegang H."/>
            <person name="Strittmatter A."/>
            <person name="Miethke M."/>
            <person name="Buckel W."/>
            <person name="Hinderberger J."/>
            <person name="Li F."/>
            <person name="Hagemeier C."/>
            <person name="Thauer R.K."/>
            <person name="Gottschalk G."/>
        </authorList>
    </citation>
    <scope>NUCLEOTIDE SEQUENCE [LARGE SCALE GENOMIC DNA]</scope>
    <source>
        <strain evidence="2">ATCC 8527 / DSM 555 / NCIMB 10680</strain>
    </source>
</reference>
<dbReference type="HOGENOM" id="CLU_2859783_0_0_9"/>
<proteinExistence type="predicted"/>
<protein>
    <submittedName>
        <fullName evidence="1">Uncharacterized protein</fullName>
    </submittedName>
</protein>
<name>A5N0F6_CLOK5</name>
<keyword evidence="2" id="KW-1185">Reference proteome</keyword>
<gene>
    <name evidence="1" type="ordered locus">CKL_2590</name>
</gene>
<organism evidence="1 2">
    <name type="scientific">Clostridium kluyveri (strain ATCC 8527 / DSM 555 / NBRC 12016 / NCIMB 10680 / K1)</name>
    <dbReference type="NCBI Taxonomy" id="431943"/>
    <lineage>
        <taxon>Bacteria</taxon>
        <taxon>Bacillati</taxon>
        <taxon>Bacillota</taxon>
        <taxon>Clostridia</taxon>
        <taxon>Eubacteriales</taxon>
        <taxon>Clostridiaceae</taxon>
        <taxon>Clostridium</taxon>
    </lineage>
</organism>
<accession>A5N0F6</accession>
<dbReference type="KEGG" id="ckl:CKL_2590"/>
<evidence type="ECO:0000313" key="1">
    <source>
        <dbReference type="EMBL" id="EDK34602.1"/>
    </source>
</evidence>
<evidence type="ECO:0000313" key="2">
    <source>
        <dbReference type="Proteomes" id="UP000002411"/>
    </source>
</evidence>
<sequence length="64" mass="7861">MNPLFYKEKNLDGTAIDLSPHGKVYFLCLFLENNFYWPVKLYIKNIKFLFTKWRYLNGRSQLYF</sequence>
<dbReference type="EMBL" id="CP000673">
    <property type="protein sequence ID" value="EDK34602.1"/>
    <property type="molecule type" value="Genomic_DNA"/>
</dbReference>
<dbReference type="AlphaFoldDB" id="A5N0F6"/>
<dbReference type="Proteomes" id="UP000002411">
    <property type="component" value="Chromosome"/>
</dbReference>
<dbReference type="STRING" id="431943.CKL_2590"/>